<evidence type="ECO:0000256" key="1">
    <source>
        <dbReference type="SAM" id="Phobius"/>
    </source>
</evidence>
<gene>
    <name evidence="2" type="ORF">VTAP4600_A0181</name>
</gene>
<keyword evidence="3" id="KW-1185">Reference proteome</keyword>
<protein>
    <submittedName>
        <fullName evidence="2">Uncharacterized protein</fullName>
    </submittedName>
</protein>
<organism evidence="2 3">
    <name type="scientific">Vibrio tapetis subsp. tapetis</name>
    <dbReference type="NCBI Taxonomy" id="1671868"/>
    <lineage>
        <taxon>Bacteria</taxon>
        <taxon>Pseudomonadati</taxon>
        <taxon>Pseudomonadota</taxon>
        <taxon>Gammaproteobacteria</taxon>
        <taxon>Vibrionales</taxon>
        <taxon>Vibrionaceae</taxon>
        <taxon>Vibrio</taxon>
    </lineage>
</organism>
<proteinExistence type="predicted"/>
<evidence type="ECO:0000313" key="3">
    <source>
        <dbReference type="Proteomes" id="UP000235828"/>
    </source>
</evidence>
<feature type="transmembrane region" description="Helical" evidence="1">
    <location>
        <begin position="17"/>
        <end position="38"/>
    </location>
</feature>
<keyword evidence="1" id="KW-1133">Transmembrane helix</keyword>
<keyword evidence="1" id="KW-0812">Transmembrane</keyword>
<evidence type="ECO:0000313" key="2">
    <source>
        <dbReference type="EMBL" id="SON48160.1"/>
    </source>
</evidence>
<dbReference type="EMBL" id="LT960611">
    <property type="protein sequence ID" value="SON48160.1"/>
    <property type="molecule type" value="Genomic_DNA"/>
</dbReference>
<accession>A0A2N8Z8D9</accession>
<name>A0A2N8Z8D9_9VIBR</name>
<dbReference type="RefSeq" id="WP_172443043.1">
    <property type="nucleotide sequence ID" value="NZ_LT960611.1"/>
</dbReference>
<dbReference type="Proteomes" id="UP000235828">
    <property type="component" value="Chromosome A"/>
</dbReference>
<reference evidence="2 3" key="1">
    <citation type="submission" date="2017-10" db="EMBL/GenBank/DDBJ databases">
        <authorList>
            <person name="Banno H."/>
            <person name="Chua N.-H."/>
        </authorList>
    </citation>
    <scope>NUCLEOTIDE SEQUENCE [LARGE SCALE GENOMIC DNA]</scope>
    <source>
        <strain evidence="2">Vibrio tapetis CECT4600</strain>
    </source>
</reference>
<sequence>MLTECLEELSTIKVSGLVAFLVIIAICTAGTLWFACWYDKKHGIDQ</sequence>
<dbReference type="AlphaFoldDB" id="A0A2N8Z8D9"/>
<keyword evidence="1" id="KW-0472">Membrane</keyword>
<dbReference type="KEGG" id="vta:A0181"/>